<dbReference type="AlphaFoldDB" id="A0A1G5S1A7"/>
<dbReference type="Proteomes" id="UP000199428">
    <property type="component" value="Unassembled WGS sequence"/>
</dbReference>
<dbReference type="RefSeq" id="WP_090163370.1">
    <property type="nucleotide sequence ID" value="NZ_FMWK01000012.1"/>
</dbReference>
<gene>
    <name evidence="2" type="ORF">SAMN02910350_02156</name>
</gene>
<accession>A0A1G5S1A7</accession>
<evidence type="ECO:0000313" key="3">
    <source>
        <dbReference type="Proteomes" id="UP000199428"/>
    </source>
</evidence>
<feature type="chain" id="PRO_5011660326" evidence="1">
    <location>
        <begin position="31"/>
        <end position="831"/>
    </location>
</feature>
<feature type="signal peptide" evidence="1">
    <location>
        <begin position="1"/>
        <end position="30"/>
    </location>
</feature>
<reference evidence="2 3" key="1">
    <citation type="submission" date="2016-10" db="EMBL/GenBank/DDBJ databases">
        <authorList>
            <person name="de Groot N.N."/>
        </authorList>
    </citation>
    <scope>NUCLEOTIDE SEQUENCE [LARGE SCALE GENOMIC DNA]</scope>
    <source>
        <strain evidence="2 3">DSM 10317</strain>
    </source>
</reference>
<protein>
    <submittedName>
        <fullName evidence="2">Uncharacterized protein</fullName>
    </submittedName>
</protein>
<dbReference type="EMBL" id="FMWK01000012">
    <property type="protein sequence ID" value="SCZ80162.1"/>
    <property type="molecule type" value="Genomic_DNA"/>
</dbReference>
<sequence length="831" mass="91046">MIKNNIIKPFVSMAVAICLAMPASPLTAVAAEANIQTENKIFIPFRDQIPFYLSTNSSMQSASIKAIWTKVFYEEMNWNENHNFYDPNFGSWWKKYNTTEYIGLGGIQKKLEGQITFSAGDFEAFLGNSLEANPEFLGQLLGLDGYQKLSTSDEDITLFRNIIGKYLLDESDPTKYDSYFVNNIVNLTKDGAYLNNDLKTIYCNGIRADYCMLNTLAARYRKTNIVGEQYLSEPQIKWIESYQEELYDAYTKNTNELLKNLVSNNDNLYDLIARSSFAANDRNGYGQTFFDYVVESGKGAGAWLNLNDNINIPAIAGVDDISSIFALSDGWCGDSTNSECYKPDDCTEKATANDIIAYSLYKNPKALAYIQNNETTNTSFGTSKDDSEGWWHRYTVKHTKWGASGPIESKGINAASGRSARGAASSSFDGNTGTGMATCSAYGTIIVRTKDLLYNPDTKTGSNAPKSVTVGVWYEASWIGAECAAYSYKSNDNNKCNDSAGYTRQLSFNCSSGIIPPSAGTSSFNYTGTSPSTYGNVTSYRYYTFDVSHLSLEQLKNGYIQINTAAGNYCYATDYGFCVAYASCGAMPTVYITCPVPDCDINGHAYDERSISWAPDFSYADITYSCTKDKEHVKTIRTKNITASTSAGIITYKALGKYNESYTKVVSAGGLENAVTSNVTLTNDIATDYYKSITNTQIIDEHQSSGYLNTLLITQAASTIKGSVKAGVIPVGVQKITFNYVASEKLEEIIVSVLSPSGQVIGRGGSIMSDTIDRKNNTITVVLYANSDIDLYNSYVTISGKATTKHVVSATTGIPSPSTAVIGVTSMKYTY</sequence>
<evidence type="ECO:0000256" key="1">
    <source>
        <dbReference type="SAM" id="SignalP"/>
    </source>
</evidence>
<proteinExistence type="predicted"/>
<evidence type="ECO:0000313" key="2">
    <source>
        <dbReference type="EMBL" id="SCZ80162.1"/>
    </source>
</evidence>
<name>A0A1G5S1A7_PSEXY</name>
<organism evidence="2 3">
    <name type="scientific">Pseudobutyrivibrio xylanivorans</name>
    <dbReference type="NCBI Taxonomy" id="185007"/>
    <lineage>
        <taxon>Bacteria</taxon>
        <taxon>Bacillati</taxon>
        <taxon>Bacillota</taxon>
        <taxon>Clostridia</taxon>
        <taxon>Lachnospirales</taxon>
        <taxon>Lachnospiraceae</taxon>
        <taxon>Pseudobutyrivibrio</taxon>
    </lineage>
</organism>
<keyword evidence="1" id="KW-0732">Signal</keyword>